<dbReference type="EMBL" id="JAAVJD010000066">
    <property type="protein sequence ID" value="NJQ06105.1"/>
    <property type="molecule type" value="Genomic_DNA"/>
</dbReference>
<proteinExistence type="predicted"/>
<feature type="domain" description="DUF6194" evidence="1">
    <location>
        <begin position="8"/>
        <end position="156"/>
    </location>
</feature>
<dbReference type="InterPro" id="IPR045676">
    <property type="entry name" value="DUF6194"/>
</dbReference>
<comment type="caution">
    <text evidence="2">The sequence shown here is derived from an EMBL/GenBank/DDBJ whole genome shotgun (WGS) entry which is preliminary data.</text>
</comment>
<accession>A0A7X6HZ53</accession>
<dbReference type="Pfam" id="PF19694">
    <property type="entry name" value="DUF6194"/>
    <property type="match status" value="1"/>
</dbReference>
<evidence type="ECO:0000313" key="3">
    <source>
        <dbReference type="Proteomes" id="UP000578686"/>
    </source>
</evidence>
<organism evidence="2 3">
    <name type="scientific">Streptomyces lonarensis</name>
    <dbReference type="NCBI Taxonomy" id="700599"/>
    <lineage>
        <taxon>Bacteria</taxon>
        <taxon>Bacillati</taxon>
        <taxon>Actinomycetota</taxon>
        <taxon>Actinomycetes</taxon>
        <taxon>Kitasatosporales</taxon>
        <taxon>Streptomycetaceae</taxon>
        <taxon>Streptomyces</taxon>
    </lineage>
</organism>
<gene>
    <name evidence="2" type="ORF">HCN56_11075</name>
</gene>
<keyword evidence="3" id="KW-1185">Reference proteome</keyword>
<dbReference type="RefSeq" id="WP_167969848.1">
    <property type="nucleotide sequence ID" value="NZ_BHZG01000090.1"/>
</dbReference>
<evidence type="ECO:0000259" key="1">
    <source>
        <dbReference type="Pfam" id="PF19694"/>
    </source>
</evidence>
<reference evidence="2 3" key="1">
    <citation type="submission" date="2020-03" db="EMBL/GenBank/DDBJ databases">
        <title>Draft genome of Streptomyces sp. ventii, isolated from the Axial Seamount in the Pacific Ocean, and resequencing of the two type strains Streptomyces lonarensis strain NCL 716 and Streptomyces bohaiensis strain 11A07.</title>
        <authorList>
            <person name="Loughran R.M."/>
            <person name="Pfannmuller K.M."/>
            <person name="Wasson B.J."/>
            <person name="Deadmond M.C."/>
            <person name="Paddock B.E."/>
            <person name="Koyack M.J."/>
            <person name="Gallegos D.A."/>
            <person name="Mitchell E.A."/>
            <person name="Ushijima B."/>
            <person name="Saw J.H."/>
            <person name="Mcphail K.L."/>
            <person name="Videau P."/>
        </authorList>
    </citation>
    <scope>NUCLEOTIDE SEQUENCE [LARGE SCALE GENOMIC DNA]</scope>
    <source>
        <strain evidence="2 3">NCL716</strain>
    </source>
</reference>
<dbReference type="Proteomes" id="UP000578686">
    <property type="component" value="Unassembled WGS sequence"/>
</dbReference>
<evidence type="ECO:0000313" key="2">
    <source>
        <dbReference type="EMBL" id="NJQ06105.1"/>
    </source>
</evidence>
<protein>
    <recommendedName>
        <fullName evidence="1">DUF6194 domain-containing protein</fullName>
    </recommendedName>
</protein>
<sequence length="159" mass="17755">MSMDEVLEKLLKAMRTFDGVLEVAPGEGSGFPEVAWGDHFFYFAPDGRMPERGQPYATVVTKNQPGDALSELDRPGRWRLNVHVGRRAFTELTGEEPGDPAGDRDHAATDVLQPHPVYRSHGWVAIVNPTDRSLPELLRLLRSAHDDARRRAARRDTTG</sequence>
<dbReference type="AlphaFoldDB" id="A0A7X6HZ53"/>
<name>A0A7X6HZ53_9ACTN</name>